<dbReference type="GO" id="GO:0016887">
    <property type="term" value="F:ATP hydrolysis activity"/>
    <property type="evidence" value="ECO:0007669"/>
    <property type="project" value="InterPro"/>
</dbReference>
<dbReference type="Gene3D" id="3.40.50.300">
    <property type="entry name" value="P-loop containing nucleotide triphosphate hydrolases"/>
    <property type="match status" value="1"/>
</dbReference>
<dbReference type="Proteomes" id="UP000000391">
    <property type="component" value="Plasmid pMETEV01"/>
</dbReference>
<dbReference type="Pfam" id="PF13401">
    <property type="entry name" value="AAA_22"/>
    <property type="match status" value="1"/>
</dbReference>
<evidence type="ECO:0000259" key="2">
    <source>
        <dbReference type="Pfam" id="PF13401"/>
    </source>
</evidence>
<dbReference type="HOGENOM" id="CLU_846245_0_0_2"/>
<keyword evidence="4" id="KW-1185">Reference proteome</keyword>
<dbReference type="InterPro" id="IPR027417">
    <property type="entry name" value="P-loop_NTPase"/>
</dbReference>
<dbReference type="PANTHER" id="PTHR35894">
    <property type="entry name" value="GENERAL SECRETION PATHWAY PROTEIN A-RELATED"/>
    <property type="match status" value="1"/>
</dbReference>
<accession>D7EC63</accession>
<evidence type="ECO:0000313" key="4">
    <source>
        <dbReference type="Proteomes" id="UP000000391"/>
    </source>
</evidence>
<sequence>MAKEKAKNRMEFGLKGYPMALQEYCKQINWDPEKVRIALTDEGIADEMLYLDEPNVQIVDVLTRFLSLSESSIFVIHAPVGMGKSSIRDFTLKTLNESDDYYITVINNPRLTPLQILKQILRDITAEEKTPRTMDLVWNKAKNILSELKETGISTIIWIDEAEKLDNKKLSLLRALADVKTFDGEKVCKIVLTGTPTLKKKVENFLEANPEDAEAFDDRSGFYTYELSKWSSNHILEWWELLCEYCSTDDNAINPFTKGAADEVIEFSDGKPRTITQITQMVLFDTAARYFNEETDIWISQDDVLNALSTQIQEENSEQEQQEQQTQE</sequence>
<proteinExistence type="predicted"/>
<feature type="domain" description="ORC1/DEAH AAA+ ATPase" evidence="2">
    <location>
        <begin position="71"/>
        <end position="200"/>
    </location>
</feature>
<dbReference type="EMBL" id="CP002070">
    <property type="protein sequence ID" value="ADI75185.1"/>
    <property type="molecule type" value="Genomic_DNA"/>
</dbReference>
<organism evidence="3 4">
    <name type="scientific">Methanohalobium evestigatum (strain ATCC BAA-1072 / DSM 3721 / NBRC 107634 / OCM 161 / Z-7303)</name>
    <dbReference type="NCBI Taxonomy" id="644295"/>
    <lineage>
        <taxon>Archaea</taxon>
        <taxon>Methanobacteriati</taxon>
        <taxon>Methanobacteriota</taxon>
        <taxon>Stenosarchaea group</taxon>
        <taxon>Methanomicrobia</taxon>
        <taxon>Methanosarcinales</taxon>
        <taxon>Methanosarcinaceae</taxon>
        <taxon>Methanohalobium</taxon>
    </lineage>
</organism>
<keyword evidence="1" id="KW-0235">DNA replication</keyword>
<name>D7EC63_METEZ</name>
<dbReference type="AlphaFoldDB" id="D7EC63"/>
<dbReference type="SUPFAM" id="SSF52540">
    <property type="entry name" value="P-loop containing nucleoside triphosphate hydrolases"/>
    <property type="match status" value="1"/>
</dbReference>
<dbReference type="InterPro" id="IPR052026">
    <property type="entry name" value="ExeA_AAA_ATPase_DNA-bind"/>
</dbReference>
<keyword evidence="3" id="KW-0614">Plasmid</keyword>
<reference evidence="3 4" key="1">
    <citation type="submission" date="2010-06" db="EMBL/GenBank/DDBJ databases">
        <title>Complete sequence plasmid of Methanohalobium evestigatum Z-7303.</title>
        <authorList>
            <consortium name="US DOE Joint Genome Institute"/>
            <person name="Lucas S."/>
            <person name="Copeland A."/>
            <person name="Lapidus A."/>
            <person name="Cheng J.-F."/>
            <person name="Bruce D."/>
            <person name="Goodwin L."/>
            <person name="Pitluck S."/>
            <person name="Saunders E."/>
            <person name="Detter J.C."/>
            <person name="Han C."/>
            <person name="Tapia R."/>
            <person name="Land M."/>
            <person name="Hauser L."/>
            <person name="Kyrpides N."/>
            <person name="Mikhailova N."/>
            <person name="Sieprawska-Lupa M."/>
            <person name="Whitman W.B."/>
            <person name="Anderson I."/>
            <person name="Woyke T."/>
        </authorList>
    </citation>
    <scope>NUCLEOTIDE SEQUENCE [LARGE SCALE GENOMIC DNA]</scope>
    <source>
        <strain evidence="4">ATCC BAA-1072 / DSM 3721 / NBRC 107634 / OCM 161 / Z-7303</strain>
        <plasmid evidence="4">Plasmid pMETEV01</plasmid>
    </source>
</reference>
<dbReference type="InterPro" id="IPR049945">
    <property type="entry name" value="AAA_22"/>
</dbReference>
<evidence type="ECO:0000256" key="1">
    <source>
        <dbReference type="ARBA" id="ARBA00022705"/>
    </source>
</evidence>
<dbReference type="KEGG" id="mev:Metev_2378"/>
<dbReference type="PANTHER" id="PTHR35894:SF1">
    <property type="entry name" value="PHOSPHORIBULOKINASE _ URIDINE KINASE FAMILY"/>
    <property type="match status" value="1"/>
</dbReference>
<gene>
    <name evidence="3" type="ordered locus">Metev_2378</name>
</gene>
<protein>
    <recommendedName>
        <fullName evidence="2">ORC1/DEAH AAA+ ATPase domain-containing protein</fullName>
    </recommendedName>
</protein>
<evidence type="ECO:0000313" key="3">
    <source>
        <dbReference type="EMBL" id="ADI75185.1"/>
    </source>
</evidence>
<geneLocation type="plasmid" evidence="3 4">
    <name>pMETEV01</name>
</geneLocation>
<dbReference type="RefSeq" id="WP_013195749.1">
    <property type="nucleotide sequence ID" value="NC_014254.1"/>
</dbReference>
<dbReference type="GeneID" id="9348044"/>